<evidence type="ECO:0000259" key="2">
    <source>
        <dbReference type="Pfam" id="PF14258"/>
    </source>
</evidence>
<dbReference type="STRING" id="362976.HQ_3473A"/>
<protein>
    <recommendedName>
        <fullName evidence="2">DUF4350 domain-containing protein</fullName>
    </recommendedName>
</protein>
<dbReference type="HOGENOM" id="CLU_060688_0_0_2"/>
<evidence type="ECO:0000313" key="3">
    <source>
        <dbReference type="EMBL" id="CAJ53568.1"/>
    </source>
</evidence>
<keyword evidence="1" id="KW-0812">Transmembrane</keyword>
<accession>Q18EQ3</accession>
<gene>
    <name evidence="3" type="ordered locus">HQ_3473A</name>
</gene>
<evidence type="ECO:0000256" key="1">
    <source>
        <dbReference type="SAM" id="Phobius"/>
    </source>
</evidence>
<name>Q18EQ3_HALWD</name>
<proteinExistence type="predicted"/>
<dbReference type="Pfam" id="PF14258">
    <property type="entry name" value="DUF4350"/>
    <property type="match status" value="1"/>
</dbReference>
<feature type="transmembrane region" description="Helical" evidence="1">
    <location>
        <begin position="280"/>
        <end position="302"/>
    </location>
</feature>
<feature type="transmembrane region" description="Helical" evidence="1">
    <location>
        <begin position="12"/>
        <end position="36"/>
    </location>
</feature>
<dbReference type="KEGG" id="hwa:HQ_3473A"/>
<dbReference type="Proteomes" id="UP000001975">
    <property type="component" value="Chromosome"/>
</dbReference>
<dbReference type="EMBL" id="AM180088">
    <property type="protein sequence ID" value="CAJ53568.1"/>
    <property type="molecule type" value="Genomic_DNA"/>
</dbReference>
<dbReference type="RefSeq" id="WP_011572661.1">
    <property type="nucleotide sequence ID" value="NC_008212.1"/>
</dbReference>
<dbReference type="InterPro" id="IPR025646">
    <property type="entry name" value="DUF4350"/>
</dbReference>
<feature type="domain" description="DUF4350" evidence="2">
    <location>
        <begin position="45"/>
        <end position="248"/>
    </location>
</feature>
<dbReference type="AlphaFoldDB" id="Q18EQ3"/>
<reference evidence="3 4" key="1">
    <citation type="journal article" date="2006" name="BMC Genomics">
        <title>The genome of the square archaeon Haloquadratum walsbyi: life at the limits of water activity.</title>
        <authorList>
            <person name="Bolhuis H.H."/>
            <person name="Palm P.P."/>
            <person name="Wende A.W."/>
            <person name="Falb M.M."/>
            <person name="Rampp M.M."/>
            <person name="Rodriguez-Valera F.F."/>
            <person name="Pfeiffer F.F."/>
            <person name="Oesterhelt D.D."/>
        </authorList>
    </citation>
    <scope>NUCLEOTIDE SEQUENCE [LARGE SCALE GENOMIC DNA]</scope>
    <source>
        <strain evidence="4">DSM 16790 / HBSQ001</strain>
    </source>
</reference>
<evidence type="ECO:0000313" key="4">
    <source>
        <dbReference type="Proteomes" id="UP000001975"/>
    </source>
</evidence>
<organism evidence="3 4">
    <name type="scientific">Haloquadratum walsbyi (strain DSM 16790 / HBSQ001)</name>
    <dbReference type="NCBI Taxonomy" id="362976"/>
    <lineage>
        <taxon>Archaea</taxon>
        <taxon>Methanobacteriati</taxon>
        <taxon>Methanobacteriota</taxon>
        <taxon>Stenosarchaea group</taxon>
        <taxon>Halobacteria</taxon>
        <taxon>Halobacteriales</taxon>
        <taxon>Haloferacaceae</taxon>
        <taxon>Haloquadratum</taxon>
    </lineage>
</organism>
<feature type="transmembrane region" description="Helical" evidence="1">
    <location>
        <begin position="254"/>
        <end position="274"/>
    </location>
</feature>
<keyword evidence="4" id="KW-1185">Reference proteome</keyword>
<dbReference type="eggNOG" id="arCOG01314">
    <property type="taxonomic scope" value="Archaea"/>
</dbReference>
<sequence length="375" mass="41037">MSDTDTDDETIAISLPQIILIILCVSFIISAGIAGVSSARPLGIYNTDWSGSSDFRSIAGEDERKVILRPSTEMTLTEQTVFIIFGVSQQSMNTRQSARAVLRNGGTVVILDGVSVHANRFLKSTGADARVGDRPLRDLESYYRSPSLPIINSRNMMLQNRSIDEFTVNHAASIKRNGATVIATSSNISYVDQNRNDEVDESESIESQIVMTREPVANGSVMLLSDASVFTNTMLDREGNQKLARALLDPYDQVIIGGYNTSILPTISTVILLLRRSVGYQAIALGGLFISAISLHSLLLYYNDTEMTAGKSEDDGGASVERMLASGNDTDALISGRVSLMLDRHPSWDKERIQRLIKSSMDRDGQIASERDDDE</sequence>
<dbReference type="GeneID" id="4193488"/>
<keyword evidence="1" id="KW-0472">Membrane</keyword>
<keyword evidence="1" id="KW-1133">Transmembrane helix</keyword>